<gene>
    <name evidence="1" type="ORF">SELMODRAFT_412423</name>
</gene>
<dbReference type="KEGG" id="smo:SELMODRAFT_412423"/>
<evidence type="ECO:0000313" key="1">
    <source>
        <dbReference type="EMBL" id="EFJ27339.1"/>
    </source>
</evidence>
<sequence length="208" mass="22935">MTPQGCSMQIAMITACADRPFGRHGKVPRAGHVLLGCPPSPTAFGRGVNTDIGWYPISVSVSVVCIPGLVSVAPKAEKLALWPSLLQAFPNTSNTSCSTVEVDGLELEQAINLLNGQDLPQWERDIDMHSGGMELWEGNEGYGLHLAMVMEWQCHQFVCETKTQFPAAPSPKKERKFFDEKFVLLDTKTLCELKLEVESLEMDLTSRL</sequence>
<keyword evidence="2" id="KW-1185">Reference proteome</keyword>
<name>D8RL38_SELML</name>
<organism evidence="2">
    <name type="scientific">Selaginella moellendorffii</name>
    <name type="common">Spikemoss</name>
    <dbReference type="NCBI Taxonomy" id="88036"/>
    <lineage>
        <taxon>Eukaryota</taxon>
        <taxon>Viridiplantae</taxon>
        <taxon>Streptophyta</taxon>
        <taxon>Embryophyta</taxon>
        <taxon>Tracheophyta</taxon>
        <taxon>Lycopodiopsida</taxon>
        <taxon>Selaginellales</taxon>
        <taxon>Selaginellaceae</taxon>
        <taxon>Selaginella</taxon>
    </lineage>
</organism>
<dbReference type="AlphaFoldDB" id="D8RL38"/>
<dbReference type="HOGENOM" id="CLU_1322865_0_0_1"/>
<dbReference type="Gramene" id="EFJ27339">
    <property type="protein sequence ID" value="EFJ27339"/>
    <property type="gene ID" value="SELMODRAFT_412423"/>
</dbReference>
<proteinExistence type="predicted"/>
<evidence type="ECO:0000313" key="2">
    <source>
        <dbReference type="Proteomes" id="UP000001514"/>
    </source>
</evidence>
<dbReference type="InParanoid" id="D8RL38"/>
<reference evidence="1 2" key="1">
    <citation type="journal article" date="2011" name="Science">
        <title>The Selaginella genome identifies genetic changes associated with the evolution of vascular plants.</title>
        <authorList>
            <person name="Banks J.A."/>
            <person name="Nishiyama T."/>
            <person name="Hasebe M."/>
            <person name="Bowman J.L."/>
            <person name="Gribskov M."/>
            <person name="dePamphilis C."/>
            <person name="Albert V.A."/>
            <person name="Aono N."/>
            <person name="Aoyama T."/>
            <person name="Ambrose B.A."/>
            <person name="Ashton N.W."/>
            <person name="Axtell M.J."/>
            <person name="Barker E."/>
            <person name="Barker M.S."/>
            <person name="Bennetzen J.L."/>
            <person name="Bonawitz N.D."/>
            <person name="Chapple C."/>
            <person name="Cheng C."/>
            <person name="Correa L.G."/>
            <person name="Dacre M."/>
            <person name="DeBarry J."/>
            <person name="Dreyer I."/>
            <person name="Elias M."/>
            <person name="Engstrom E.M."/>
            <person name="Estelle M."/>
            <person name="Feng L."/>
            <person name="Finet C."/>
            <person name="Floyd S.K."/>
            <person name="Frommer W.B."/>
            <person name="Fujita T."/>
            <person name="Gramzow L."/>
            <person name="Gutensohn M."/>
            <person name="Harholt J."/>
            <person name="Hattori M."/>
            <person name="Heyl A."/>
            <person name="Hirai T."/>
            <person name="Hiwatashi Y."/>
            <person name="Ishikawa M."/>
            <person name="Iwata M."/>
            <person name="Karol K.G."/>
            <person name="Koehler B."/>
            <person name="Kolukisaoglu U."/>
            <person name="Kubo M."/>
            <person name="Kurata T."/>
            <person name="Lalonde S."/>
            <person name="Li K."/>
            <person name="Li Y."/>
            <person name="Litt A."/>
            <person name="Lyons E."/>
            <person name="Manning G."/>
            <person name="Maruyama T."/>
            <person name="Michael T.P."/>
            <person name="Mikami K."/>
            <person name="Miyazaki S."/>
            <person name="Morinaga S."/>
            <person name="Murata T."/>
            <person name="Mueller-Roeber B."/>
            <person name="Nelson D.R."/>
            <person name="Obara M."/>
            <person name="Oguri Y."/>
            <person name="Olmstead R.G."/>
            <person name="Onodera N."/>
            <person name="Petersen B.L."/>
            <person name="Pils B."/>
            <person name="Prigge M."/>
            <person name="Rensing S.A."/>
            <person name="Riano-Pachon D.M."/>
            <person name="Roberts A.W."/>
            <person name="Sato Y."/>
            <person name="Scheller H.V."/>
            <person name="Schulz B."/>
            <person name="Schulz C."/>
            <person name="Shakirov E.V."/>
            <person name="Shibagaki N."/>
            <person name="Shinohara N."/>
            <person name="Shippen D.E."/>
            <person name="Soerensen I."/>
            <person name="Sotooka R."/>
            <person name="Sugimoto N."/>
            <person name="Sugita M."/>
            <person name="Sumikawa N."/>
            <person name="Tanurdzic M."/>
            <person name="Theissen G."/>
            <person name="Ulvskov P."/>
            <person name="Wakazuki S."/>
            <person name="Weng J.K."/>
            <person name="Willats W.W."/>
            <person name="Wipf D."/>
            <person name="Wolf P.G."/>
            <person name="Yang L."/>
            <person name="Zimmer A.D."/>
            <person name="Zhu Q."/>
            <person name="Mitros T."/>
            <person name="Hellsten U."/>
            <person name="Loque D."/>
            <person name="Otillar R."/>
            <person name="Salamov A."/>
            <person name="Schmutz J."/>
            <person name="Shapiro H."/>
            <person name="Lindquist E."/>
            <person name="Lucas S."/>
            <person name="Rokhsar D."/>
            <person name="Grigoriev I.V."/>
        </authorList>
    </citation>
    <scope>NUCLEOTIDE SEQUENCE [LARGE SCALE GENOMIC DNA]</scope>
</reference>
<dbReference type="EMBL" id="GL377582">
    <property type="protein sequence ID" value="EFJ27339.1"/>
    <property type="molecule type" value="Genomic_DNA"/>
</dbReference>
<accession>D8RL38</accession>
<dbReference type="Proteomes" id="UP000001514">
    <property type="component" value="Unassembled WGS sequence"/>
</dbReference>
<protein>
    <submittedName>
        <fullName evidence="1">Uncharacterized protein</fullName>
    </submittedName>
</protein>